<dbReference type="Gene3D" id="1.10.510.10">
    <property type="entry name" value="Transferase(Phosphotransferase) domain 1"/>
    <property type="match status" value="1"/>
</dbReference>
<evidence type="ECO:0000259" key="8">
    <source>
        <dbReference type="PROSITE" id="PS50011"/>
    </source>
</evidence>
<evidence type="ECO:0000313" key="10">
    <source>
        <dbReference type="Proteomes" id="UP000238350"/>
    </source>
</evidence>
<keyword evidence="4 6" id="KW-0067">ATP-binding</keyword>
<dbReference type="GeneID" id="36516911"/>
<dbReference type="AlphaFoldDB" id="A0A2T0FKM4"/>
<dbReference type="GO" id="GO:0005737">
    <property type="term" value="C:cytoplasm"/>
    <property type="evidence" value="ECO:0007669"/>
    <property type="project" value="TreeGrafter"/>
</dbReference>
<dbReference type="InterPro" id="IPR017441">
    <property type="entry name" value="Protein_kinase_ATP_BS"/>
</dbReference>
<evidence type="ECO:0000313" key="9">
    <source>
        <dbReference type="EMBL" id="PRT55543.1"/>
    </source>
</evidence>
<keyword evidence="2 6" id="KW-0547">Nucleotide-binding</keyword>
<gene>
    <name evidence="9" type="ORF">B9G98_03163</name>
</gene>
<dbReference type="GO" id="GO:0004713">
    <property type="term" value="F:protein tyrosine kinase activity"/>
    <property type="evidence" value="ECO:0007669"/>
    <property type="project" value="TreeGrafter"/>
</dbReference>
<dbReference type="PROSITE" id="PS50011">
    <property type="entry name" value="PROTEIN_KINASE_DOM"/>
    <property type="match status" value="1"/>
</dbReference>
<dbReference type="SMART" id="SM00220">
    <property type="entry name" value="S_TKc"/>
    <property type="match status" value="1"/>
</dbReference>
<dbReference type="FunFam" id="1.10.510.10:FF:000536">
    <property type="entry name" value="Cyclin-dependent kinase WEE1"/>
    <property type="match status" value="1"/>
</dbReference>
<dbReference type="Gene3D" id="3.30.200.20">
    <property type="entry name" value="Phosphorylase Kinase, domain 1"/>
    <property type="match status" value="1"/>
</dbReference>
<feature type="region of interest" description="Disordered" evidence="7">
    <location>
        <begin position="771"/>
        <end position="790"/>
    </location>
</feature>
<evidence type="ECO:0000256" key="7">
    <source>
        <dbReference type="SAM" id="MobiDB-lite"/>
    </source>
</evidence>
<comment type="caution">
    <text evidence="9">The sequence shown here is derived from an EMBL/GenBank/DDBJ whole genome shotgun (WGS) entry which is preliminary data.</text>
</comment>
<feature type="region of interest" description="Disordered" evidence="7">
    <location>
        <begin position="58"/>
        <end position="128"/>
    </location>
</feature>
<organism evidence="9 10">
    <name type="scientific">Wickerhamiella sorbophila</name>
    <dbReference type="NCBI Taxonomy" id="45607"/>
    <lineage>
        <taxon>Eukaryota</taxon>
        <taxon>Fungi</taxon>
        <taxon>Dikarya</taxon>
        <taxon>Ascomycota</taxon>
        <taxon>Saccharomycotina</taxon>
        <taxon>Dipodascomycetes</taxon>
        <taxon>Dipodascales</taxon>
        <taxon>Trichomonascaceae</taxon>
        <taxon>Wickerhamiella</taxon>
    </lineage>
</organism>
<keyword evidence="10" id="KW-1185">Reference proteome</keyword>
<dbReference type="GO" id="GO:0110031">
    <property type="term" value="P:negative regulation of G2/MI transition of meiotic cell cycle"/>
    <property type="evidence" value="ECO:0007669"/>
    <property type="project" value="TreeGrafter"/>
</dbReference>
<evidence type="ECO:0000256" key="4">
    <source>
        <dbReference type="ARBA" id="ARBA00022840"/>
    </source>
</evidence>
<dbReference type="InterPro" id="IPR050339">
    <property type="entry name" value="CC_SR_Kinase"/>
</dbReference>
<keyword evidence="1" id="KW-0808">Transferase</keyword>
<dbReference type="PANTHER" id="PTHR11042">
    <property type="entry name" value="EUKARYOTIC TRANSLATION INITIATION FACTOR 2-ALPHA KINASE EIF2-ALPHA KINASE -RELATED"/>
    <property type="match status" value="1"/>
</dbReference>
<dbReference type="PANTHER" id="PTHR11042:SF190">
    <property type="entry name" value="MITOSIS INHIBITOR PROTEIN KINASE MIK1"/>
    <property type="match status" value="1"/>
</dbReference>
<reference evidence="9 10" key="1">
    <citation type="submission" date="2017-04" db="EMBL/GenBank/DDBJ databases">
        <title>Genome sequencing of [Candida] sorbophila.</title>
        <authorList>
            <person name="Ahn J.O."/>
        </authorList>
    </citation>
    <scope>NUCLEOTIDE SEQUENCE [LARGE SCALE GENOMIC DNA]</scope>
    <source>
        <strain evidence="9 10">DS02</strain>
    </source>
</reference>
<protein>
    <submittedName>
        <fullName evidence="9">Mitosis inhibitor protein kinase wee1</fullName>
    </submittedName>
</protein>
<dbReference type="GO" id="GO:0005524">
    <property type="term" value="F:ATP binding"/>
    <property type="evidence" value="ECO:0007669"/>
    <property type="project" value="UniProtKB-UniRule"/>
</dbReference>
<evidence type="ECO:0000256" key="1">
    <source>
        <dbReference type="ARBA" id="ARBA00022679"/>
    </source>
</evidence>
<keyword evidence="3 9" id="KW-0418">Kinase</keyword>
<feature type="region of interest" description="Disordered" evidence="7">
    <location>
        <begin position="336"/>
        <end position="390"/>
    </location>
</feature>
<evidence type="ECO:0000256" key="5">
    <source>
        <dbReference type="ARBA" id="ARBA00037982"/>
    </source>
</evidence>
<feature type="domain" description="Protein kinase" evidence="8">
    <location>
        <begin position="473"/>
        <end position="758"/>
    </location>
</feature>
<proteinExistence type="inferred from homology"/>
<feature type="compositionally biased region" description="Low complexity" evidence="7">
    <location>
        <begin position="220"/>
        <end position="233"/>
    </location>
</feature>
<feature type="compositionally biased region" description="Polar residues" evidence="7">
    <location>
        <begin position="60"/>
        <end position="71"/>
    </location>
</feature>
<name>A0A2T0FKM4_9ASCO</name>
<dbReference type="InterPro" id="IPR011009">
    <property type="entry name" value="Kinase-like_dom_sf"/>
</dbReference>
<feature type="compositionally biased region" description="Basic and acidic residues" evidence="7">
    <location>
        <begin position="79"/>
        <end position="92"/>
    </location>
</feature>
<dbReference type="GO" id="GO:0005634">
    <property type="term" value="C:nucleus"/>
    <property type="evidence" value="ECO:0007669"/>
    <property type="project" value="TreeGrafter"/>
</dbReference>
<feature type="region of interest" description="Disordered" evidence="7">
    <location>
        <begin position="1"/>
        <end position="42"/>
    </location>
</feature>
<dbReference type="EMBL" id="NDIQ01000021">
    <property type="protein sequence ID" value="PRT55543.1"/>
    <property type="molecule type" value="Genomic_DNA"/>
</dbReference>
<evidence type="ECO:0000256" key="6">
    <source>
        <dbReference type="PROSITE-ProRule" id="PRU10141"/>
    </source>
</evidence>
<dbReference type="STRING" id="45607.A0A2T0FKM4"/>
<dbReference type="PROSITE" id="PS00107">
    <property type="entry name" value="PROTEIN_KINASE_ATP"/>
    <property type="match status" value="1"/>
</dbReference>
<evidence type="ECO:0000256" key="3">
    <source>
        <dbReference type="ARBA" id="ARBA00022777"/>
    </source>
</evidence>
<feature type="compositionally biased region" description="Polar residues" evidence="7">
    <location>
        <begin position="374"/>
        <end position="385"/>
    </location>
</feature>
<sequence length="790" mass="87105">MGSPPSYFDTSPSAHRTLRSRDLNEPLIPAGKRLGSAPVSRGGYLRRSAGLFNLEEAASTGPSEFSKTAPRTAQLKRPHPFETHSQHEDFSKPRLRGPTVAAATPARRSTISPIHGSAGTLPRPLSSPTPIYLGSARHRPFPSLSIGRGKGGLGHTPMACERNTSGRFLTPDDSYREVKPLQTAFMSSGLMSKRDLPQTSSPVKAPPETPRKKTPGYGNTGSSNTSFKSSNRSLFGFRRQASLSKYDKTSAEQTTESLPDSIRRFSLGPETPSTPTPIEPMFTSTPAPSRRQLSDASTITPGFSSRMWNHVGEASQLSAHDPSRFEDTLDLSTNDTSFEDEFDYENERSLTSSELGSPCTPEIAPQDEEPALVGSSSMESTNSQPARGRRRPLTIRVSKNIFGESTETLTPIHAINETVPPMPPMPNFARDESVPLLTQTPLRANMSVGFESSCNESSMVDPKPMDELLVERFDKVSLLGEGEFSVVYLATPPDKPNLKLAIKRTKKPFSGTRTRKVRMEEVQILQRLSHPAEEDEDAENVVQMLDWWEADRHLYIATEWAENGNLATFLSESGRVGRLDEWRVWKILTELSHGLRYIHSHDVLHLDLKPANIFVTFAGVLKIGDFGMATNFPASLDLDREGDREYIAPEILADRFYSKPADIFSLGLMMVEIAANIVLPDNGIHWHKLRSGDLSDAGRLSSGDLTIANREGAPEPPVWAPYFMVDGRRALDRIVATMLQPDPARRPSARDILNAPEVRLVDERRTAGAVVWEGEFGPEPGSDSEASRVR</sequence>
<dbReference type="OrthoDB" id="5337378at2759"/>
<dbReference type="Pfam" id="PF00069">
    <property type="entry name" value="Pkinase"/>
    <property type="match status" value="1"/>
</dbReference>
<accession>A0A2T0FKM4</accession>
<comment type="similarity">
    <text evidence="5">Belongs to the protein kinase superfamily. Ser/Thr protein kinase family. GCN2 subfamily.</text>
</comment>
<dbReference type="PROSITE" id="PS00108">
    <property type="entry name" value="PROTEIN_KINASE_ST"/>
    <property type="match status" value="1"/>
</dbReference>
<dbReference type="InterPro" id="IPR008271">
    <property type="entry name" value="Ser/Thr_kinase_AS"/>
</dbReference>
<feature type="region of interest" description="Disordered" evidence="7">
    <location>
        <begin position="187"/>
        <end position="295"/>
    </location>
</feature>
<dbReference type="RefSeq" id="XP_024665488.1">
    <property type="nucleotide sequence ID" value="XM_024809720.1"/>
</dbReference>
<dbReference type="Proteomes" id="UP000238350">
    <property type="component" value="Unassembled WGS sequence"/>
</dbReference>
<evidence type="ECO:0000256" key="2">
    <source>
        <dbReference type="ARBA" id="ARBA00022741"/>
    </source>
</evidence>
<dbReference type="InterPro" id="IPR000719">
    <property type="entry name" value="Prot_kinase_dom"/>
</dbReference>
<feature type="binding site" evidence="6">
    <location>
        <position position="503"/>
    </location>
    <ligand>
        <name>ATP</name>
        <dbReference type="ChEBI" id="CHEBI:30616"/>
    </ligand>
</feature>
<dbReference type="SUPFAM" id="SSF56112">
    <property type="entry name" value="Protein kinase-like (PK-like)"/>
    <property type="match status" value="1"/>
</dbReference>